<dbReference type="AlphaFoldDB" id="A0AAD1TYL2"/>
<dbReference type="Proteomes" id="UP001295684">
    <property type="component" value="Unassembled WGS sequence"/>
</dbReference>
<evidence type="ECO:0000313" key="3">
    <source>
        <dbReference type="Proteomes" id="UP001295684"/>
    </source>
</evidence>
<gene>
    <name evidence="2" type="ORF">ECRASSUSDP1_LOCUS89</name>
</gene>
<feature type="transmembrane region" description="Helical" evidence="1">
    <location>
        <begin position="497"/>
        <end position="519"/>
    </location>
</feature>
<comment type="caution">
    <text evidence="2">The sequence shown here is derived from an EMBL/GenBank/DDBJ whole genome shotgun (WGS) entry which is preliminary data.</text>
</comment>
<reference evidence="2" key="1">
    <citation type="submission" date="2023-07" db="EMBL/GenBank/DDBJ databases">
        <authorList>
            <consortium name="AG Swart"/>
            <person name="Singh M."/>
            <person name="Singh A."/>
            <person name="Seah K."/>
            <person name="Emmerich C."/>
        </authorList>
    </citation>
    <scope>NUCLEOTIDE SEQUENCE</scope>
    <source>
        <strain evidence="2">DP1</strain>
    </source>
</reference>
<protein>
    <submittedName>
        <fullName evidence="2">Uncharacterized protein</fullName>
    </submittedName>
</protein>
<sequence>MSLKSLGSYTFTIYYDNSTKEVNYQKNPEPAFKIFLDPVFYESDSSFKVSKSSNTSVDYCPIVSRSQGPIYDYNFINLDSEANAKYEFSVDASTWNLTIADISKSTLDSEGNYTIEIKTGYSNSTFSRNISFTETIEIENDQVVQVIHKSAFWLFILVSLISLMLGGTLLKGIWLIVNLQKMLLLFLLIDTYIHPYVRLIITKQNFFLFNFDFLNTLYDNFLINHLFLNGVMNTPQKRDEMIELGYTKESTLLGFIALVWTLILISLFYFFVMIIKKCLINKCVKRENLQKSSEQTSFDNIFYYRDDISENNSNEGSSCCCISQNKWKELCKNMKERIANFLSYKFYVSLLLRLLIESFMGVLIVAFNEVLTNEKETLEEKISFGIAISFISIYVSFFISAWVVCCCHERKREPEQNNKTKKRQSLWYEEFIKDISSQQYAAFHQPLLMTRIVVFVILIMICRESRLASIWLLFTMLIAQFCYLWQEWKFPKFDCKILKCLNWTNELFLTSFMLFFIGFRRYTDYQACTYSFSQT</sequence>
<feature type="transmembrane region" description="Helical" evidence="1">
    <location>
        <begin position="183"/>
        <end position="201"/>
    </location>
</feature>
<keyword evidence="1" id="KW-0812">Transmembrane</keyword>
<accession>A0AAD1TYL2</accession>
<keyword evidence="1" id="KW-0472">Membrane</keyword>
<feature type="transmembrane region" description="Helical" evidence="1">
    <location>
        <begin position="152"/>
        <end position="177"/>
    </location>
</feature>
<dbReference type="EMBL" id="CAMPGE010000085">
    <property type="protein sequence ID" value="CAI2358806.1"/>
    <property type="molecule type" value="Genomic_DNA"/>
</dbReference>
<feature type="transmembrane region" description="Helical" evidence="1">
    <location>
        <begin position="382"/>
        <end position="405"/>
    </location>
</feature>
<feature type="transmembrane region" description="Helical" evidence="1">
    <location>
        <begin position="252"/>
        <end position="275"/>
    </location>
</feature>
<feature type="transmembrane region" description="Helical" evidence="1">
    <location>
        <begin position="467"/>
        <end position="485"/>
    </location>
</feature>
<organism evidence="2 3">
    <name type="scientific">Euplotes crassus</name>
    <dbReference type="NCBI Taxonomy" id="5936"/>
    <lineage>
        <taxon>Eukaryota</taxon>
        <taxon>Sar</taxon>
        <taxon>Alveolata</taxon>
        <taxon>Ciliophora</taxon>
        <taxon>Intramacronucleata</taxon>
        <taxon>Spirotrichea</taxon>
        <taxon>Hypotrichia</taxon>
        <taxon>Euplotida</taxon>
        <taxon>Euplotidae</taxon>
        <taxon>Moneuplotes</taxon>
    </lineage>
</organism>
<evidence type="ECO:0000313" key="2">
    <source>
        <dbReference type="EMBL" id="CAI2358806.1"/>
    </source>
</evidence>
<keyword evidence="1" id="KW-1133">Transmembrane helix</keyword>
<feature type="transmembrane region" description="Helical" evidence="1">
    <location>
        <begin position="344"/>
        <end position="367"/>
    </location>
</feature>
<proteinExistence type="predicted"/>
<name>A0AAD1TYL2_EUPCR</name>
<keyword evidence="3" id="KW-1185">Reference proteome</keyword>
<evidence type="ECO:0000256" key="1">
    <source>
        <dbReference type="SAM" id="Phobius"/>
    </source>
</evidence>